<dbReference type="InterPro" id="IPR032493">
    <property type="entry name" value="Phage_TTP_13"/>
</dbReference>
<dbReference type="Pfam" id="PF16463">
    <property type="entry name" value="Phage_TTP_13"/>
    <property type="match status" value="1"/>
</dbReference>
<organism evidence="1">
    <name type="scientific">Klebsiella phage Kpn74</name>
    <dbReference type="NCBI Taxonomy" id="3044026"/>
    <lineage>
        <taxon>Viruses</taxon>
        <taxon>Duplodnaviria</taxon>
        <taxon>Heunggongvirae</taxon>
        <taxon>Uroviricota</taxon>
        <taxon>Caudoviricetes</taxon>
    </lineage>
</organism>
<name>A0AAT9V627_9CAUD</name>
<accession>A0AAT9V627</accession>
<evidence type="ECO:0000313" key="1">
    <source>
        <dbReference type="EMBL" id="WJE88278.1"/>
    </source>
</evidence>
<protein>
    <submittedName>
        <fullName evidence="1">Tail fibers protein</fullName>
    </submittedName>
</protein>
<proteinExistence type="predicted"/>
<reference evidence="1" key="1">
    <citation type="journal article" date="2024" name="Can. J. Microbiol.">
        <title>Biological and genomic characteristics of three novel bacteriophages and a phage-plasmid of Klebsiella pneumoniae.</title>
        <authorList>
            <person name="Uskudar-Guclu A."/>
            <person name="Unlu S."/>
            <person name="Salih-Dogan H."/>
            <person name="Yalcin S."/>
            <person name="Basustaoglu A."/>
        </authorList>
    </citation>
    <scope>NUCLEOTIDE SEQUENCE</scope>
</reference>
<sequence>MLLALSGWQMNEIAAPANEVIQITVQGKQNKITGEPSLIPAAPD</sequence>
<dbReference type="EMBL" id="OQ790078">
    <property type="protein sequence ID" value="WJE88278.1"/>
    <property type="molecule type" value="Genomic_DNA"/>
</dbReference>